<protein>
    <submittedName>
        <fullName evidence="5">Uncharacterized protein</fullName>
    </submittedName>
</protein>
<reference evidence="5 6" key="1">
    <citation type="submission" date="2017-10" db="EMBL/GenBank/DDBJ databases">
        <title>Development of genomic resources for the powdery mildew, Erysiphe pulchra.</title>
        <authorList>
            <person name="Wadl P.A."/>
            <person name="Mack B.M."/>
            <person name="Moore G."/>
            <person name="Beltz S.B."/>
        </authorList>
    </citation>
    <scope>NUCLEOTIDE SEQUENCE [LARGE SCALE GENOMIC DNA]</scope>
    <source>
        <strain evidence="5">Cflorida</strain>
    </source>
</reference>
<keyword evidence="6" id="KW-1185">Reference proteome</keyword>
<dbReference type="PANTHER" id="PTHR28256">
    <property type="entry name" value="RIBONUCLEASES P/MRP PROTEIN SUBUNIT POP7"/>
    <property type="match status" value="1"/>
</dbReference>
<evidence type="ECO:0000256" key="2">
    <source>
        <dbReference type="ARBA" id="ARBA00022694"/>
    </source>
</evidence>
<dbReference type="GO" id="GO:0000171">
    <property type="term" value="F:ribonuclease MRP activity"/>
    <property type="evidence" value="ECO:0007669"/>
    <property type="project" value="TreeGrafter"/>
</dbReference>
<dbReference type="GO" id="GO:0000172">
    <property type="term" value="C:ribonuclease MRP complex"/>
    <property type="evidence" value="ECO:0007669"/>
    <property type="project" value="InterPro"/>
</dbReference>
<evidence type="ECO:0000313" key="5">
    <source>
        <dbReference type="EMBL" id="POS88412.1"/>
    </source>
</evidence>
<comment type="caution">
    <text evidence="5">The sequence shown here is derived from an EMBL/GenBank/DDBJ whole genome shotgun (WGS) entry which is preliminary data.</text>
</comment>
<dbReference type="InterPro" id="IPR014612">
    <property type="entry name" value="Pop7/Rpp20"/>
</dbReference>
<dbReference type="EMBL" id="PEDP01000004">
    <property type="protein sequence ID" value="POS88412.1"/>
    <property type="molecule type" value="Genomic_DNA"/>
</dbReference>
<dbReference type="GO" id="GO:0001682">
    <property type="term" value="P:tRNA 5'-leader removal"/>
    <property type="evidence" value="ECO:0007669"/>
    <property type="project" value="InterPro"/>
</dbReference>
<dbReference type="Proteomes" id="UP000237438">
    <property type="component" value="Unassembled WGS sequence"/>
</dbReference>
<keyword evidence="2" id="KW-0819">tRNA processing</keyword>
<feature type="region of interest" description="Disordered" evidence="4">
    <location>
        <begin position="77"/>
        <end position="105"/>
    </location>
</feature>
<evidence type="ECO:0000313" key="6">
    <source>
        <dbReference type="Proteomes" id="UP000237438"/>
    </source>
</evidence>
<evidence type="ECO:0000256" key="3">
    <source>
        <dbReference type="ARBA" id="ARBA00023242"/>
    </source>
</evidence>
<dbReference type="Pfam" id="PF12328">
    <property type="entry name" value="Rpp20"/>
    <property type="match status" value="1"/>
</dbReference>
<name>A0A2S4Q297_9PEZI</name>
<sequence>MASTESSRISAEPGIKKLPRLPSGFKISKRPLLHPAIIPRYTSSTKNPQVIYISSKSSFIGTIKRVRVLLDHIRSRSFGGTGGGGNHPRKNNSSSLLPLPQNDNDNNKVDDILMTNLSKAIQEEERNGNKIRNEEVILKASGKAIEKGLRFAAWWNSQSDVIVQLRTGSTGAIDDIVDHEGVEEGSRLRNISYLEVAIKVV</sequence>
<dbReference type="AlphaFoldDB" id="A0A2S4Q297"/>
<organism evidence="5 6">
    <name type="scientific">Erysiphe pulchra</name>
    <dbReference type="NCBI Taxonomy" id="225359"/>
    <lineage>
        <taxon>Eukaryota</taxon>
        <taxon>Fungi</taxon>
        <taxon>Dikarya</taxon>
        <taxon>Ascomycota</taxon>
        <taxon>Pezizomycotina</taxon>
        <taxon>Leotiomycetes</taxon>
        <taxon>Erysiphales</taxon>
        <taxon>Erysiphaceae</taxon>
        <taxon>Erysiphe</taxon>
    </lineage>
</organism>
<dbReference type="GO" id="GO:0003723">
    <property type="term" value="F:RNA binding"/>
    <property type="evidence" value="ECO:0007669"/>
    <property type="project" value="TreeGrafter"/>
</dbReference>
<dbReference type="GO" id="GO:0006364">
    <property type="term" value="P:rRNA processing"/>
    <property type="evidence" value="ECO:0007669"/>
    <property type="project" value="TreeGrafter"/>
</dbReference>
<dbReference type="STRING" id="225359.A0A2S4Q297"/>
<dbReference type="InterPro" id="IPR020241">
    <property type="entry name" value="RNase_P/MRP_Pop7_fungi"/>
</dbReference>
<keyword evidence="3" id="KW-0539">Nucleus</keyword>
<gene>
    <name evidence="5" type="ORF">EPUL_000051</name>
</gene>
<dbReference type="GO" id="GO:0005655">
    <property type="term" value="C:nucleolar ribonuclease P complex"/>
    <property type="evidence" value="ECO:0007669"/>
    <property type="project" value="InterPro"/>
</dbReference>
<evidence type="ECO:0000256" key="1">
    <source>
        <dbReference type="ARBA" id="ARBA00004123"/>
    </source>
</evidence>
<proteinExistence type="predicted"/>
<dbReference type="GO" id="GO:0004526">
    <property type="term" value="F:ribonuclease P activity"/>
    <property type="evidence" value="ECO:0007669"/>
    <property type="project" value="TreeGrafter"/>
</dbReference>
<dbReference type="OrthoDB" id="5416589at2759"/>
<comment type="subcellular location">
    <subcellularLocation>
        <location evidence="1">Nucleus</location>
    </subcellularLocation>
</comment>
<accession>A0A2S4Q297</accession>
<evidence type="ECO:0000256" key="4">
    <source>
        <dbReference type="SAM" id="MobiDB-lite"/>
    </source>
</evidence>
<dbReference type="GO" id="GO:0000294">
    <property type="term" value="P:nuclear-transcribed mRNA catabolic process, RNase MRP-dependent"/>
    <property type="evidence" value="ECO:0007669"/>
    <property type="project" value="TreeGrafter"/>
</dbReference>
<dbReference type="InterPro" id="IPR036882">
    <property type="entry name" value="Alba-like_dom_sf"/>
</dbReference>
<dbReference type="GO" id="GO:0034965">
    <property type="term" value="P:intronic box C/D snoRNA processing"/>
    <property type="evidence" value="ECO:0007669"/>
    <property type="project" value="TreeGrafter"/>
</dbReference>
<dbReference type="Gene3D" id="3.30.110.20">
    <property type="entry name" value="Alba-like domain"/>
    <property type="match status" value="1"/>
</dbReference>
<dbReference type="PANTHER" id="PTHR28256:SF1">
    <property type="entry name" value="RIBONUCLEASES P_MRP PROTEIN SUBUNIT POP7"/>
    <property type="match status" value="1"/>
</dbReference>